<gene>
    <name evidence="7" type="ORF">PTTG_07695</name>
</gene>
<evidence type="ECO:0000259" key="6">
    <source>
        <dbReference type="PROSITE" id="PS51263"/>
    </source>
</evidence>
<dbReference type="GO" id="GO:0030833">
    <property type="term" value="P:regulation of actin filament polymerization"/>
    <property type="evidence" value="ECO:0007669"/>
    <property type="project" value="TreeGrafter"/>
</dbReference>
<reference evidence="7" key="1">
    <citation type="submission" date="2009-11" db="EMBL/GenBank/DDBJ databases">
        <authorList>
            <consortium name="The Broad Institute Genome Sequencing Platform"/>
            <person name="Ward D."/>
            <person name="Feldgarden M."/>
            <person name="Earl A."/>
            <person name="Young S.K."/>
            <person name="Zeng Q."/>
            <person name="Koehrsen M."/>
            <person name="Alvarado L."/>
            <person name="Berlin A."/>
            <person name="Bochicchio J."/>
            <person name="Borenstein D."/>
            <person name="Chapman S.B."/>
            <person name="Chen Z."/>
            <person name="Engels R."/>
            <person name="Freedman E."/>
            <person name="Gellesch M."/>
            <person name="Goldberg J."/>
            <person name="Griggs A."/>
            <person name="Gujja S."/>
            <person name="Heilman E."/>
            <person name="Heiman D."/>
            <person name="Hepburn T."/>
            <person name="Howarth C."/>
            <person name="Jen D."/>
            <person name="Larson L."/>
            <person name="Lewis B."/>
            <person name="Mehta T."/>
            <person name="Park D."/>
            <person name="Pearson M."/>
            <person name="Roberts A."/>
            <person name="Saif S."/>
            <person name="Shea T."/>
            <person name="Shenoy N."/>
            <person name="Sisk P."/>
            <person name="Stolte C."/>
            <person name="Sykes S."/>
            <person name="Thomson T."/>
            <person name="Walk T."/>
            <person name="White J."/>
            <person name="Yandava C."/>
            <person name="Izard J."/>
            <person name="Baranova O.V."/>
            <person name="Blanton J.M."/>
            <person name="Tanner A.C."/>
            <person name="Dewhirst F.E."/>
            <person name="Haas B."/>
            <person name="Nusbaum C."/>
            <person name="Birren B."/>
        </authorList>
    </citation>
    <scope>NUCLEOTIDE SEQUENCE [LARGE SCALE GENOMIC DNA]</scope>
    <source>
        <strain evidence="7">1-1 BBBD Race 1</strain>
    </source>
</reference>
<keyword evidence="9" id="KW-1185">Reference proteome</keyword>
<dbReference type="CDD" id="cd11282">
    <property type="entry name" value="ADF_coactosin_like"/>
    <property type="match status" value="1"/>
</dbReference>
<evidence type="ECO:0000313" key="8">
    <source>
        <dbReference type="EnsemblFungi" id="PTTG_07695-t43_1-p1"/>
    </source>
</evidence>
<evidence type="ECO:0000256" key="2">
    <source>
        <dbReference type="ARBA" id="ARBA00022490"/>
    </source>
</evidence>
<reference evidence="7" key="2">
    <citation type="submission" date="2016-05" db="EMBL/GenBank/DDBJ databases">
        <title>Comparative analysis highlights variable genome content of wheat rusts and divergence of the mating loci.</title>
        <authorList>
            <person name="Cuomo C.A."/>
            <person name="Bakkeren G."/>
            <person name="Szabo L."/>
            <person name="Khalil H."/>
            <person name="Joly D."/>
            <person name="Goldberg J."/>
            <person name="Young S."/>
            <person name="Zeng Q."/>
            <person name="Fellers J."/>
        </authorList>
    </citation>
    <scope>NUCLEOTIDE SEQUENCE [LARGE SCALE GENOMIC DNA]</scope>
    <source>
        <strain evidence="7">1-1 BBBD Race 1</strain>
    </source>
</reference>
<dbReference type="Gene3D" id="3.40.20.10">
    <property type="entry name" value="Severin"/>
    <property type="match status" value="1"/>
</dbReference>
<dbReference type="Pfam" id="PF00241">
    <property type="entry name" value="Cofilin_ADF"/>
    <property type="match status" value="1"/>
</dbReference>
<proteinExistence type="inferred from homology"/>
<evidence type="ECO:0000256" key="4">
    <source>
        <dbReference type="ARBA" id="ARBA00023212"/>
    </source>
</evidence>
<dbReference type="GO" id="GO:0030427">
    <property type="term" value="C:site of polarized growth"/>
    <property type="evidence" value="ECO:0007669"/>
    <property type="project" value="TreeGrafter"/>
</dbReference>
<keyword evidence="2" id="KW-0963">Cytoplasm</keyword>
<dbReference type="SMART" id="SM00102">
    <property type="entry name" value="ADF"/>
    <property type="match status" value="1"/>
</dbReference>
<dbReference type="OrthoDB" id="20822at2759"/>
<dbReference type="AlphaFoldDB" id="A0A0C4F3L5"/>
<dbReference type="FunFam" id="3.40.20.10:FF:000018">
    <property type="entry name" value="Coactosin-like 1"/>
    <property type="match status" value="1"/>
</dbReference>
<sequence>MADVQDSTIQEAYDDVRNDKTSTNWLLLNYESERSDKLKLSATGSEGLDELKDKLEEDQASFVYARITYANDKESQRHKFILIIWIGPKVKIMRKAKLSVHRADVKSVLRQFSIEVPASSTEDLNEDSIVVQLRKVNAFQTNLELAARNQSLTTSAPSSLFCLRRLAEHHTIKHEKTHPIPTCDSPSQQSAHITCYIFFLFWRSKHLCYH</sequence>
<comment type="similarity">
    <text evidence="5">Belongs to the actin-binding proteins ADF family. Coactosin subfamily.</text>
</comment>
<reference evidence="8 9" key="3">
    <citation type="journal article" date="2017" name="G3 (Bethesda)">
        <title>Comparative analysis highlights variable genome content of wheat rusts and divergence of the mating loci.</title>
        <authorList>
            <person name="Cuomo C.A."/>
            <person name="Bakkeren G."/>
            <person name="Khalil H.B."/>
            <person name="Panwar V."/>
            <person name="Joly D."/>
            <person name="Linning R."/>
            <person name="Sakthikumar S."/>
            <person name="Song X."/>
            <person name="Adiconis X."/>
            <person name="Fan L."/>
            <person name="Goldberg J.M."/>
            <person name="Levin J.Z."/>
            <person name="Young S."/>
            <person name="Zeng Q."/>
            <person name="Anikster Y."/>
            <person name="Bruce M."/>
            <person name="Wang M."/>
            <person name="Yin C."/>
            <person name="McCallum B."/>
            <person name="Szabo L.J."/>
            <person name="Hulbert S."/>
            <person name="Chen X."/>
            <person name="Fellers J.P."/>
        </authorList>
    </citation>
    <scope>NUCLEOTIDE SEQUENCE</scope>
    <source>
        <strain evidence="9">Isolate 1-1 / race 1 (BBBD)</strain>
        <strain evidence="8">isolate 1-1 / race 1 (BBBD)</strain>
    </source>
</reference>
<dbReference type="InterPro" id="IPR002108">
    <property type="entry name" value="ADF-H"/>
</dbReference>
<name>A0A0C4F3L5_PUCT1</name>
<reference evidence="8" key="4">
    <citation type="submission" date="2025-05" db="UniProtKB">
        <authorList>
            <consortium name="EnsemblFungi"/>
        </authorList>
    </citation>
    <scope>IDENTIFICATION</scope>
    <source>
        <strain evidence="8">isolate 1-1 / race 1 (BBBD)</strain>
    </source>
</reference>
<dbReference type="Proteomes" id="UP000005240">
    <property type="component" value="Unassembled WGS sequence"/>
</dbReference>
<evidence type="ECO:0000256" key="5">
    <source>
        <dbReference type="ARBA" id="ARBA00038052"/>
    </source>
</evidence>
<organism evidence="7">
    <name type="scientific">Puccinia triticina (isolate 1-1 / race 1 (BBBD))</name>
    <name type="common">Brown leaf rust fungus</name>
    <dbReference type="NCBI Taxonomy" id="630390"/>
    <lineage>
        <taxon>Eukaryota</taxon>
        <taxon>Fungi</taxon>
        <taxon>Dikarya</taxon>
        <taxon>Basidiomycota</taxon>
        <taxon>Pucciniomycotina</taxon>
        <taxon>Pucciniomycetes</taxon>
        <taxon>Pucciniales</taxon>
        <taxon>Pucciniaceae</taxon>
        <taxon>Puccinia</taxon>
    </lineage>
</organism>
<evidence type="ECO:0000313" key="7">
    <source>
        <dbReference type="EMBL" id="OAV98674.1"/>
    </source>
</evidence>
<feature type="domain" description="ADF-H" evidence="6">
    <location>
        <begin position="1"/>
        <end position="134"/>
    </location>
</feature>
<keyword evidence="4" id="KW-0206">Cytoskeleton</keyword>
<dbReference type="GO" id="GO:0051015">
    <property type="term" value="F:actin filament binding"/>
    <property type="evidence" value="ECO:0007669"/>
    <property type="project" value="TreeGrafter"/>
</dbReference>
<dbReference type="PANTHER" id="PTHR10829">
    <property type="entry name" value="CORTACTIN AND DREBRIN"/>
    <property type="match status" value="1"/>
</dbReference>
<evidence type="ECO:0000256" key="3">
    <source>
        <dbReference type="ARBA" id="ARBA00023203"/>
    </source>
</evidence>
<dbReference type="EnsemblFungi" id="PTTG_07695-t43_1">
    <property type="protein sequence ID" value="PTTG_07695-t43_1-p1"/>
    <property type="gene ID" value="PTTG_07695"/>
</dbReference>
<dbReference type="SUPFAM" id="SSF55753">
    <property type="entry name" value="Actin depolymerizing proteins"/>
    <property type="match status" value="1"/>
</dbReference>
<keyword evidence="3" id="KW-0009">Actin-binding</keyword>
<dbReference type="STRING" id="630390.A0A0C4F3L5"/>
<dbReference type="InterPro" id="IPR029006">
    <property type="entry name" value="ADF-H/Gelsolin-like_dom_sf"/>
</dbReference>
<dbReference type="VEuPathDB" id="FungiDB:PTTG_07695"/>
<dbReference type="PROSITE" id="PS51263">
    <property type="entry name" value="ADF_H"/>
    <property type="match status" value="1"/>
</dbReference>
<dbReference type="GO" id="GO:0005884">
    <property type="term" value="C:actin filament"/>
    <property type="evidence" value="ECO:0007669"/>
    <property type="project" value="TreeGrafter"/>
</dbReference>
<dbReference type="PANTHER" id="PTHR10829:SF56">
    <property type="entry name" value="ADF-H DOMAIN-CONTAINING PROTEIN"/>
    <property type="match status" value="1"/>
</dbReference>
<evidence type="ECO:0000313" key="9">
    <source>
        <dbReference type="Proteomes" id="UP000005240"/>
    </source>
</evidence>
<dbReference type="GO" id="GO:0030864">
    <property type="term" value="C:cortical actin cytoskeleton"/>
    <property type="evidence" value="ECO:0007669"/>
    <property type="project" value="TreeGrafter"/>
</dbReference>
<dbReference type="EMBL" id="ADAS02000006">
    <property type="protein sequence ID" value="OAV98674.1"/>
    <property type="molecule type" value="Genomic_DNA"/>
</dbReference>
<evidence type="ECO:0000256" key="1">
    <source>
        <dbReference type="ARBA" id="ARBA00004245"/>
    </source>
</evidence>
<protein>
    <submittedName>
        <fullName evidence="8">ADF-H domain-containing protein</fullName>
    </submittedName>
</protein>
<comment type="subcellular location">
    <subcellularLocation>
        <location evidence="1">Cytoplasm</location>
        <location evidence="1">Cytoskeleton</location>
    </subcellularLocation>
</comment>
<accession>A0A0C4F3L5</accession>